<gene>
    <name evidence="2" type="ORF">SEVIR_2G360850v2</name>
</gene>
<feature type="signal peptide" evidence="1">
    <location>
        <begin position="1"/>
        <end position="21"/>
    </location>
</feature>
<evidence type="ECO:0000256" key="1">
    <source>
        <dbReference type="SAM" id="SignalP"/>
    </source>
</evidence>
<organism evidence="2 3">
    <name type="scientific">Setaria viridis</name>
    <name type="common">Green bristlegrass</name>
    <name type="synonym">Setaria italica subsp. viridis</name>
    <dbReference type="NCBI Taxonomy" id="4556"/>
    <lineage>
        <taxon>Eukaryota</taxon>
        <taxon>Viridiplantae</taxon>
        <taxon>Streptophyta</taxon>
        <taxon>Embryophyta</taxon>
        <taxon>Tracheophyta</taxon>
        <taxon>Spermatophyta</taxon>
        <taxon>Magnoliopsida</taxon>
        <taxon>Liliopsida</taxon>
        <taxon>Poales</taxon>
        <taxon>Poaceae</taxon>
        <taxon>PACMAD clade</taxon>
        <taxon>Panicoideae</taxon>
        <taxon>Panicodae</taxon>
        <taxon>Paniceae</taxon>
        <taxon>Cenchrinae</taxon>
        <taxon>Setaria</taxon>
    </lineage>
</organism>
<keyword evidence="3" id="KW-1185">Reference proteome</keyword>
<dbReference type="Gramene" id="TKW35261">
    <property type="protein sequence ID" value="TKW35261"/>
    <property type="gene ID" value="SEVIR_2G360850v2"/>
</dbReference>
<evidence type="ECO:0000313" key="3">
    <source>
        <dbReference type="Proteomes" id="UP000298652"/>
    </source>
</evidence>
<keyword evidence="1" id="KW-0732">Signal</keyword>
<accession>A0A4U6VYY7</accession>
<evidence type="ECO:0000313" key="2">
    <source>
        <dbReference type="EMBL" id="TKW35261.1"/>
    </source>
</evidence>
<sequence>MFGVLFSYFLPMFACMCSCDACRRPAVRGSCRSSLRRVRTAGARPRRPS</sequence>
<reference evidence="2" key="1">
    <citation type="submission" date="2019-03" db="EMBL/GenBank/DDBJ databases">
        <title>WGS assembly of Setaria viridis.</title>
        <authorList>
            <person name="Huang P."/>
            <person name="Jenkins J."/>
            <person name="Grimwood J."/>
            <person name="Barry K."/>
            <person name="Healey A."/>
            <person name="Mamidi S."/>
            <person name="Sreedasyam A."/>
            <person name="Shu S."/>
            <person name="Feldman M."/>
            <person name="Wu J."/>
            <person name="Yu Y."/>
            <person name="Chen C."/>
            <person name="Johnson J."/>
            <person name="Rokhsar D."/>
            <person name="Baxter I."/>
            <person name="Schmutz J."/>
            <person name="Brutnell T."/>
            <person name="Kellogg E."/>
        </authorList>
    </citation>
    <scope>NUCLEOTIDE SEQUENCE [LARGE SCALE GENOMIC DNA]</scope>
</reference>
<proteinExistence type="predicted"/>
<name>A0A4U6VYY7_SETVI</name>
<dbReference type="EMBL" id="CM016553">
    <property type="protein sequence ID" value="TKW35261.1"/>
    <property type="molecule type" value="Genomic_DNA"/>
</dbReference>
<protein>
    <submittedName>
        <fullName evidence="2">Uncharacterized protein</fullName>
    </submittedName>
</protein>
<feature type="chain" id="PRO_5020629488" evidence="1">
    <location>
        <begin position="22"/>
        <end position="49"/>
    </location>
</feature>
<dbReference type="AlphaFoldDB" id="A0A4U6VYY7"/>
<dbReference type="Proteomes" id="UP000298652">
    <property type="component" value="Chromosome 2"/>
</dbReference>